<dbReference type="OrthoDB" id="3700439at2"/>
<evidence type="ECO:0000313" key="2">
    <source>
        <dbReference type="EMBL" id="AZI56950.1"/>
    </source>
</evidence>
<gene>
    <name evidence="2" type="ORF">EH165_00955</name>
</gene>
<reference evidence="2 3" key="1">
    <citation type="submission" date="2018-11" db="EMBL/GenBank/DDBJ databases">
        <authorList>
            <person name="Da X."/>
        </authorList>
    </citation>
    <scope>NUCLEOTIDE SEQUENCE [LARGE SCALE GENOMIC DNA]</scope>
    <source>
        <strain evidence="2 3">S14-144</strain>
    </source>
</reference>
<evidence type="ECO:0000313" key="3">
    <source>
        <dbReference type="Proteomes" id="UP000268084"/>
    </source>
</evidence>
<proteinExistence type="predicted"/>
<name>A0A3G8ZIB3_9ACTN</name>
<feature type="transmembrane region" description="Helical" evidence="1">
    <location>
        <begin position="44"/>
        <end position="64"/>
    </location>
</feature>
<dbReference type="AlphaFoldDB" id="A0A3G8ZIB3"/>
<dbReference type="KEGG" id="nak:EH165_00955"/>
<dbReference type="EMBL" id="CP034170">
    <property type="protein sequence ID" value="AZI56950.1"/>
    <property type="molecule type" value="Genomic_DNA"/>
</dbReference>
<keyword evidence="1" id="KW-0812">Transmembrane</keyword>
<dbReference type="Proteomes" id="UP000268084">
    <property type="component" value="Chromosome"/>
</dbReference>
<keyword evidence="1" id="KW-1133">Transmembrane helix</keyword>
<dbReference type="RefSeq" id="WP_124797635.1">
    <property type="nucleotide sequence ID" value="NZ_CP034170.1"/>
</dbReference>
<organism evidence="2 3">
    <name type="scientific">Nakamurella antarctica</name>
    <dbReference type="NCBI Taxonomy" id="1902245"/>
    <lineage>
        <taxon>Bacteria</taxon>
        <taxon>Bacillati</taxon>
        <taxon>Actinomycetota</taxon>
        <taxon>Actinomycetes</taxon>
        <taxon>Nakamurellales</taxon>
        <taxon>Nakamurellaceae</taxon>
        <taxon>Nakamurella</taxon>
    </lineage>
</organism>
<reference evidence="2 3" key="2">
    <citation type="submission" date="2018-12" db="EMBL/GenBank/DDBJ databases">
        <title>Nakamurella antarcticus sp. nov., isolated from Antarctica South Shetland Islands soil.</title>
        <authorList>
            <person name="Peng F."/>
        </authorList>
    </citation>
    <scope>NUCLEOTIDE SEQUENCE [LARGE SCALE GENOMIC DNA]</scope>
    <source>
        <strain evidence="2 3">S14-144</strain>
    </source>
</reference>
<keyword evidence="1" id="KW-0472">Membrane</keyword>
<protein>
    <submittedName>
        <fullName evidence="2">Uncharacterized protein</fullName>
    </submittedName>
</protein>
<accession>A0A3G8ZIB3</accession>
<sequence length="237" mass="26337">MATETNPIRKHWLRFSIVGLVAVLILVGIITGGMTNVWEWSNKYGTGLAAIAAVVTAVIAAGALQSTAKDSRDRSRPMILAEFRTAPNSDALELVIRNAGPSMARNLRVAFTPELPIENGRPHLASYYIRRQYADPIAVFGPGQHLENVWWQSVPKGDEHDYVNRHKLPKQTTIHLKYQDDSGREYSDTMPLNVEPHIARITVESSESIPGRMKTHNNHLGKLVEAVEALQPNETTT</sequence>
<evidence type="ECO:0000256" key="1">
    <source>
        <dbReference type="SAM" id="Phobius"/>
    </source>
</evidence>
<feature type="transmembrane region" description="Helical" evidence="1">
    <location>
        <begin position="12"/>
        <end position="32"/>
    </location>
</feature>
<keyword evidence="3" id="KW-1185">Reference proteome</keyword>